<dbReference type="EMBL" id="CAVNYO010000040">
    <property type="protein sequence ID" value="CAK5263511.1"/>
    <property type="molecule type" value="Genomic_DNA"/>
</dbReference>
<dbReference type="AlphaFoldDB" id="A0AAD2GTU0"/>
<feature type="non-terminal residue" evidence="2">
    <location>
        <position position="113"/>
    </location>
</feature>
<proteinExistence type="predicted"/>
<feature type="non-terminal residue" evidence="2">
    <location>
        <position position="1"/>
    </location>
</feature>
<evidence type="ECO:0000313" key="2">
    <source>
        <dbReference type="EMBL" id="CAK5263511.1"/>
    </source>
</evidence>
<feature type="region of interest" description="Disordered" evidence="1">
    <location>
        <begin position="62"/>
        <end position="82"/>
    </location>
</feature>
<evidence type="ECO:0000256" key="1">
    <source>
        <dbReference type="SAM" id="MobiDB-lite"/>
    </source>
</evidence>
<reference evidence="2" key="1">
    <citation type="submission" date="2023-11" db="EMBL/GenBank/DDBJ databases">
        <authorList>
            <person name="De Vega J J."/>
            <person name="De Vega J J."/>
        </authorList>
    </citation>
    <scope>NUCLEOTIDE SEQUENCE</scope>
</reference>
<gene>
    <name evidence="2" type="ORF">MYCIT1_LOCUS2975</name>
</gene>
<evidence type="ECO:0000313" key="3">
    <source>
        <dbReference type="Proteomes" id="UP001295794"/>
    </source>
</evidence>
<accession>A0AAD2GTU0</accession>
<sequence>QIAQIARRTESWRRRRSFCSSRLLLEPAMKSARRCPRWTCGSRNREWNSAWYTLRGLFRSKSHSVWGSPSTSFSSSSSSERDRTVHVRARLSVSTVGRSAADFSATIMLWDCG</sequence>
<feature type="compositionally biased region" description="Low complexity" evidence="1">
    <location>
        <begin position="64"/>
        <end position="78"/>
    </location>
</feature>
<comment type="caution">
    <text evidence="2">The sequence shown here is derived from an EMBL/GenBank/DDBJ whole genome shotgun (WGS) entry which is preliminary data.</text>
</comment>
<protein>
    <submittedName>
        <fullName evidence="2">Uncharacterized protein</fullName>
    </submittedName>
</protein>
<name>A0AAD2GTU0_9AGAR</name>
<organism evidence="2 3">
    <name type="scientific">Mycena citricolor</name>
    <dbReference type="NCBI Taxonomy" id="2018698"/>
    <lineage>
        <taxon>Eukaryota</taxon>
        <taxon>Fungi</taxon>
        <taxon>Dikarya</taxon>
        <taxon>Basidiomycota</taxon>
        <taxon>Agaricomycotina</taxon>
        <taxon>Agaricomycetes</taxon>
        <taxon>Agaricomycetidae</taxon>
        <taxon>Agaricales</taxon>
        <taxon>Marasmiineae</taxon>
        <taxon>Mycenaceae</taxon>
        <taxon>Mycena</taxon>
    </lineage>
</organism>
<keyword evidence="3" id="KW-1185">Reference proteome</keyword>
<dbReference type="Proteomes" id="UP001295794">
    <property type="component" value="Unassembled WGS sequence"/>
</dbReference>